<organism evidence="1 2">
    <name type="scientific">Candidatus Scybalocola faecigallinarum</name>
    <dbReference type="NCBI Taxonomy" id="2840941"/>
    <lineage>
        <taxon>Bacteria</taxon>
        <taxon>Bacillati</taxon>
        <taxon>Bacillota</taxon>
        <taxon>Clostridia</taxon>
        <taxon>Lachnospirales</taxon>
        <taxon>Lachnospiraceae</taxon>
        <taxon>Lachnospiraceae incertae sedis</taxon>
        <taxon>Candidatus Scybalocola (ex Gilroy et al. 2021)</taxon>
    </lineage>
</organism>
<evidence type="ECO:0000313" key="2">
    <source>
        <dbReference type="Proteomes" id="UP000823927"/>
    </source>
</evidence>
<evidence type="ECO:0000313" key="1">
    <source>
        <dbReference type="EMBL" id="HIS46270.1"/>
    </source>
</evidence>
<dbReference type="AlphaFoldDB" id="A0A9D1F2S9"/>
<proteinExistence type="predicted"/>
<dbReference type="Proteomes" id="UP000823927">
    <property type="component" value="Unassembled WGS sequence"/>
</dbReference>
<dbReference type="EMBL" id="DVIT01000007">
    <property type="protein sequence ID" value="HIS46270.1"/>
    <property type="molecule type" value="Genomic_DNA"/>
</dbReference>
<reference evidence="1" key="1">
    <citation type="submission" date="2020-10" db="EMBL/GenBank/DDBJ databases">
        <authorList>
            <person name="Gilroy R."/>
        </authorList>
    </citation>
    <scope>NUCLEOTIDE SEQUENCE</scope>
    <source>
        <strain evidence="1">CHK178-757</strain>
    </source>
</reference>
<reference evidence="1" key="2">
    <citation type="journal article" date="2021" name="PeerJ">
        <title>Extensive microbial diversity within the chicken gut microbiome revealed by metagenomics and culture.</title>
        <authorList>
            <person name="Gilroy R."/>
            <person name="Ravi A."/>
            <person name="Getino M."/>
            <person name="Pursley I."/>
            <person name="Horton D.L."/>
            <person name="Alikhan N.F."/>
            <person name="Baker D."/>
            <person name="Gharbi K."/>
            <person name="Hall N."/>
            <person name="Watson M."/>
            <person name="Adriaenssens E.M."/>
            <person name="Foster-Nyarko E."/>
            <person name="Jarju S."/>
            <person name="Secka A."/>
            <person name="Antonio M."/>
            <person name="Oren A."/>
            <person name="Chaudhuri R.R."/>
            <person name="La Ragione R."/>
            <person name="Hildebrand F."/>
            <person name="Pallen M.J."/>
        </authorList>
    </citation>
    <scope>NUCLEOTIDE SEQUENCE</scope>
    <source>
        <strain evidence="1">CHK178-757</strain>
    </source>
</reference>
<comment type="caution">
    <text evidence="1">The sequence shown here is derived from an EMBL/GenBank/DDBJ whole genome shotgun (WGS) entry which is preliminary data.</text>
</comment>
<accession>A0A9D1F2S9</accession>
<gene>
    <name evidence="1" type="ORF">IAB46_01710</name>
</gene>
<dbReference type="Gene3D" id="3.40.190.10">
    <property type="entry name" value="Periplasmic binding protein-like II"/>
    <property type="match status" value="1"/>
</dbReference>
<name>A0A9D1F2S9_9FIRM</name>
<sequence>MAKAKDAGYIPTECAGDVYHQMLWIVCSMVLNSAPKEEIDDWYYGRECTDNVKNAFIDAYTRVLDWYNKGYFRENFEGTKIDDIPTLFSQGETAFVVGGDWDIANYEASGLNVGAFVFPGFSADEDPYIVNATDGAWALNADLTPTEKEAAGLCVRTAYPGLVWDFCSMAFDPDRILKL</sequence>
<protein>
    <submittedName>
        <fullName evidence="1">Extracellular solute-binding protein</fullName>
    </submittedName>
</protein>
<dbReference type="SUPFAM" id="SSF53850">
    <property type="entry name" value="Periplasmic binding protein-like II"/>
    <property type="match status" value="1"/>
</dbReference>